<reference evidence="11 12" key="1">
    <citation type="journal article" date="2010" name="Nature">
        <title>The Ectocarpus genome and the independent evolution of multicellularity in brown algae.</title>
        <authorList>
            <person name="Cock J.M."/>
            <person name="Sterck L."/>
            <person name="Rouze P."/>
            <person name="Scornet D."/>
            <person name="Allen A.E."/>
            <person name="Amoutzias G."/>
            <person name="Anthouard V."/>
            <person name="Artiguenave F."/>
            <person name="Aury J.M."/>
            <person name="Badger J.H."/>
            <person name="Beszteri B."/>
            <person name="Billiau K."/>
            <person name="Bonnet E."/>
            <person name="Bothwell J.H."/>
            <person name="Bowler C."/>
            <person name="Boyen C."/>
            <person name="Brownlee C."/>
            <person name="Carrano C.J."/>
            <person name="Charrier B."/>
            <person name="Cho G.Y."/>
            <person name="Coelho S.M."/>
            <person name="Collen J."/>
            <person name="Corre E."/>
            <person name="Da Silva C."/>
            <person name="Delage L."/>
            <person name="Delaroque N."/>
            <person name="Dittami S.M."/>
            <person name="Doulbeau S."/>
            <person name="Elias M."/>
            <person name="Farnham G."/>
            <person name="Gachon C.M."/>
            <person name="Gschloessl B."/>
            <person name="Heesch S."/>
            <person name="Jabbari K."/>
            <person name="Jubin C."/>
            <person name="Kawai H."/>
            <person name="Kimura K."/>
            <person name="Kloareg B."/>
            <person name="Kupper F.C."/>
            <person name="Lang D."/>
            <person name="Le Bail A."/>
            <person name="Leblanc C."/>
            <person name="Lerouge P."/>
            <person name="Lohr M."/>
            <person name="Lopez P.J."/>
            <person name="Martens C."/>
            <person name="Maumus F."/>
            <person name="Michel G."/>
            <person name="Miranda-Saavedra D."/>
            <person name="Morales J."/>
            <person name="Moreau H."/>
            <person name="Motomura T."/>
            <person name="Nagasato C."/>
            <person name="Napoli C.A."/>
            <person name="Nelson D.R."/>
            <person name="Nyvall-Collen P."/>
            <person name="Peters A.F."/>
            <person name="Pommier C."/>
            <person name="Potin P."/>
            <person name="Poulain J."/>
            <person name="Quesneville H."/>
            <person name="Read B."/>
            <person name="Rensing S.A."/>
            <person name="Ritter A."/>
            <person name="Rousvoal S."/>
            <person name="Samanta M."/>
            <person name="Samson G."/>
            <person name="Schroeder D.C."/>
            <person name="Segurens B."/>
            <person name="Strittmatter M."/>
            <person name="Tonon T."/>
            <person name="Tregear J.W."/>
            <person name="Valentin K."/>
            <person name="von Dassow P."/>
            <person name="Yamagishi T."/>
            <person name="Van de Peer Y."/>
            <person name="Wincker P."/>
        </authorList>
    </citation>
    <scope>NUCLEOTIDE SEQUENCE [LARGE SCALE GENOMIC DNA]</scope>
    <source>
        <strain evidence="12">Ec32 / CCAP1310/4</strain>
    </source>
</reference>
<dbReference type="PRINTS" id="PR00926">
    <property type="entry name" value="MITOCARRIER"/>
</dbReference>
<comment type="similarity">
    <text evidence="2 9">Belongs to the mitochondrial carrier (TC 2.A.29) family.</text>
</comment>
<dbReference type="InterPro" id="IPR018108">
    <property type="entry name" value="MCP_transmembrane"/>
</dbReference>
<dbReference type="InterPro" id="IPR023395">
    <property type="entry name" value="MCP_dom_sf"/>
</dbReference>
<feature type="region of interest" description="Disordered" evidence="10">
    <location>
        <begin position="48"/>
        <end position="77"/>
    </location>
</feature>
<dbReference type="STRING" id="2880.D8LBD1"/>
<dbReference type="PROSITE" id="PS50920">
    <property type="entry name" value="SOLCAR"/>
    <property type="match status" value="3"/>
</dbReference>
<evidence type="ECO:0000256" key="9">
    <source>
        <dbReference type="RuleBase" id="RU000488"/>
    </source>
</evidence>
<proteinExistence type="inferred from homology"/>
<keyword evidence="6" id="KW-1133">Transmembrane helix</keyword>
<dbReference type="EMBL" id="FN649726">
    <property type="protein sequence ID" value="CBN76640.1"/>
    <property type="molecule type" value="Genomic_DNA"/>
</dbReference>
<dbReference type="PANTHER" id="PTHR45667">
    <property type="entry name" value="S-ADENOSYLMETHIONINE MITOCHONDRIAL CARRIER PROTEIN"/>
    <property type="match status" value="1"/>
</dbReference>
<dbReference type="InterPro" id="IPR002067">
    <property type="entry name" value="MCP"/>
</dbReference>
<evidence type="ECO:0000256" key="8">
    <source>
        <dbReference type="PROSITE-ProRule" id="PRU00282"/>
    </source>
</evidence>
<dbReference type="GO" id="GO:0055085">
    <property type="term" value="P:transmembrane transport"/>
    <property type="evidence" value="ECO:0007669"/>
    <property type="project" value="InterPro"/>
</dbReference>
<evidence type="ECO:0000256" key="7">
    <source>
        <dbReference type="ARBA" id="ARBA00023136"/>
    </source>
</evidence>
<evidence type="ECO:0000313" key="11">
    <source>
        <dbReference type="EMBL" id="CBN76640.1"/>
    </source>
</evidence>
<feature type="repeat" description="Solcar" evidence="8">
    <location>
        <begin position="125"/>
        <end position="200"/>
    </location>
</feature>
<feature type="compositionally biased region" description="Gly residues" evidence="10">
    <location>
        <begin position="64"/>
        <end position="77"/>
    </location>
</feature>
<evidence type="ECO:0000256" key="6">
    <source>
        <dbReference type="ARBA" id="ARBA00022989"/>
    </source>
</evidence>
<evidence type="ECO:0000256" key="1">
    <source>
        <dbReference type="ARBA" id="ARBA00004141"/>
    </source>
</evidence>
<sequence>MFDFLSASLCKTCPCHRPLYEAAASAGSATTDVAAAGNSNTKHNRAFAWARPRGDSSNKRSTGGVEGSPRGSGGLGGLLASWGETTKEPIARWKARHGSLFAHEDVNRKAQAAARAAGVRPDYKLTFWGCMVAGAVSRSVAQTSLHPANVIKTLLQTKGSFRAILPLTWTTLSRGAGAQFLLSLPNGALHFAVLENTKSRMAEMFPLKTASFLLDFASCSAATALCSVMSTPQMVLTNRIMAGVYPNLWTGVRSIIQEKGARGFYAGWWPGLVQKIPSYGLTWVLFQQVKDLHYRMAKRLPSNTENFWLGCIAAAGSVTIMIPMDTVKTRLVTQSSASTVMYSGIFNCFTRMLREEGVTSFYNSLSPRLVSVVPMIGVQYLVYEFMKRLMAEVPETAAPKPKKKNVLSRTKVLVEELETVTEG</sequence>
<keyword evidence="7 8" id="KW-0472">Membrane</keyword>
<dbReference type="GO" id="GO:0016020">
    <property type="term" value="C:membrane"/>
    <property type="evidence" value="ECO:0007669"/>
    <property type="project" value="UniProtKB-SubCell"/>
</dbReference>
<keyword evidence="5" id="KW-0677">Repeat</keyword>
<dbReference type="SUPFAM" id="SSF103506">
    <property type="entry name" value="Mitochondrial carrier"/>
    <property type="match status" value="1"/>
</dbReference>
<protein>
    <submittedName>
        <fullName evidence="11">Mitochondrial carrier protein PET8</fullName>
    </submittedName>
</protein>
<evidence type="ECO:0000256" key="5">
    <source>
        <dbReference type="ARBA" id="ARBA00022737"/>
    </source>
</evidence>
<evidence type="ECO:0000256" key="10">
    <source>
        <dbReference type="SAM" id="MobiDB-lite"/>
    </source>
</evidence>
<keyword evidence="3 9" id="KW-0813">Transport</keyword>
<name>D8LBD1_ECTSI</name>
<feature type="repeat" description="Solcar" evidence="8">
    <location>
        <begin position="301"/>
        <end position="389"/>
    </location>
</feature>
<dbReference type="Pfam" id="PF00153">
    <property type="entry name" value="Mito_carr"/>
    <property type="match status" value="3"/>
</dbReference>
<accession>D8LBD1</accession>
<evidence type="ECO:0000256" key="3">
    <source>
        <dbReference type="ARBA" id="ARBA00022448"/>
    </source>
</evidence>
<dbReference type="InParanoid" id="D8LBD1"/>
<feature type="repeat" description="Solcar" evidence="8">
    <location>
        <begin position="210"/>
        <end position="292"/>
    </location>
</feature>
<evidence type="ECO:0000313" key="12">
    <source>
        <dbReference type="Proteomes" id="UP000002630"/>
    </source>
</evidence>
<dbReference type="eggNOG" id="KOG0768">
    <property type="taxonomic scope" value="Eukaryota"/>
</dbReference>
<evidence type="ECO:0000256" key="4">
    <source>
        <dbReference type="ARBA" id="ARBA00022692"/>
    </source>
</evidence>
<keyword evidence="4 8" id="KW-0812">Transmembrane</keyword>
<gene>
    <name evidence="11" type="ORF">Esi_0000_0386</name>
</gene>
<evidence type="ECO:0000256" key="2">
    <source>
        <dbReference type="ARBA" id="ARBA00006375"/>
    </source>
</evidence>
<dbReference type="EMBL" id="FN647682">
    <property type="protein sequence ID" value="CBN76640.1"/>
    <property type="molecule type" value="Genomic_DNA"/>
</dbReference>
<dbReference type="OrthoDB" id="270584at2759"/>
<dbReference type="Gene3D" id="1.50.40.10">
    <property type="entry name" value="Mitochondrial carrier domain"/>
    <property type="match status" value="2"/>
</dbReference>
<dbReference type="AlphaFoldDB" id="D8LBD1"/>
<comment type="subcellular location">
    <subcellularLocation>
        <location evidence="1">Membrane</location>
        <topology evidence="1">Multi-pass membrane protein</topology>
    </subcellularLocation>
</comment>
<dbReference type="Proteomes" id="UP000002630">
    <property type="component" value="Linkage Group LG01"/>
</dbReference>
<keyword evidence="12" id="KW-1185">Reference proteome</keyword>
<dbReference type="OMA" id="MIPMDTV"/>
<organism evidence="11 12">
    <name type="scientific">Ectocarpus siliculosus</name>
    <name type="common">Brown alga</name>
    <name type="synonym">Conferva siliculosa</name>
    <dbReference type="NCBI Taxonomy" id="2880"/>
    <lineage>
        <taxon>Eukaryota</taxon>
        <taxon>Sar</taxon>
        <taxon>Stramenopiles</taxon>
        <taxon>Ochrophyta</taxon>
        <taxon>PX clade</taxon>
        <taxon>Phaeophyceae</taxon>
        <taxon>Ectocarpales</taxon>
        <taxon>Ectocarpaceae</taxon>
        <taxon>Ectocarpus</taxon>
    </lineage>
</organism>